<protein>
    <submittedName>
        <fullName evidence="1">Uncharacterized protein</fullName>
    </submittedName>
</protein>
<name>A0A8R1IH41_CAEJA</name>
<dbReference type="Proteomes" id="UP000005237">
    <property type="component" value="Unassembled WGS sequence"/>
</dbReference>
<evidence type="ECO:0000313" key="2">
    <source>
        <dbReference type="Proteomes" id="UP000005237"/>
    </source>
</evidence>
<accession>A0A8R1IH41</accession>
<keyword evidence="2" id="KW-1185">Reference proteome</keyword>
<sequence length="219" mass="24859">GCLTVWELQGDTIRHLGVTPVSYDDEKHKKFLIRIGKHKIDTPHCFFNAVDGDEDEERHRIWCYCLRAVKEACASQKSIGEAIYQWKRDSSSRVNMKIRGRSTSMEVVKSALNAFSKIVCMRIQLNAIICSFVSVTSYSYNVSLGSCKLSDTEISADGRILIFVNKSRPLVAVFEKEEFMTKDSETRDKLLLPLAVLRGQYSMGPRLFGYVLFMVPTAL</sequence>
<organism evidence="1 2">
    <name type="scientific">Caenorhabditis japonica</name>
    <dbReference type="NCBI Taxonomy" id="281687"/>
    <lineage>
        <taxon>Eukaryota</taxon>
        <taxon>Metazoa</taxon>
        <taxon>Ecdysozoa</taxon>
        <taxon>Nematoda</taxon>
        <taxon>Chromadorea</taxon>
        <taxon>Rhabditida</taxon>
        <taxon>Rhabditina</taxon>
        <taxon>Rhabditomorpha</taxon>
        <taxon>Rhabditoidea</taxon>
        <taxon>Rhabditidae</taxon>
        <taxon>Peloderinae</taxon>
        <taxon>Caenorhabditis</taxon>
    </lineage>
</organism>
<evidence type="ECO:0000313" key="1">
    <source>
        <dbReference type="EnsemblMetazoa" id="CJA36060a.1"/>
    </source>
</evidence>
<reference evidence="2" key="1">
    <citation type="submission" date="2010-08" db="EMBL/GenBank/DDBJ databases">
        <authorList>
            <consortium name="Caenorhabditis japonica Sequencing Consortium"/>
            <person name="Wilson R.K."/>
        </authorList>
    </citation>
    <scope>NUCLEOTIDE SEQUENCE [LARGE SCALE GENOMIC DNA]</scope>
    <source>
        <strain evidence="2">DF5081</strain>
    </source>
</reference>
<dbReference type="EnsemblMetazoa" id="CJA36060a.1">
    <property type="protein sequence ID" value="CJA36060a.1"/>
    <property type="gene ID" value="WBGene00211907"/>
</dbReference>
<proteinExistence type="predicted"/>
<reference evidence="1" key="2">
    <citation type="submission" date="2022-06" db="UniProtKB">
        <authorList>
            <consortium name="EnsemblMetazoa"/>
        </authorList>
    </citation>
    <scope>IDENTIFICATION</scope>
    <source>
        <strain evidence="1">DF5081</strain>
    </source>
</reference>
<dbReference type="AlphaFoldDB" id="A0A8R1IH41"/>